<dbReference type="EMBL" id="BAABGA010000035">
    <property type="protein sequence ID" value="GAA4454187.1"/>
    <property type="molecule type" value="Genomic_DNA"/>
</dbReference>
<name>A0ABP8MTK3_9BACT</name>
<proteinExistence type="predicted"/>
<gene>
    <name evidence="1" type="ORF">GCM10023156_26210</name>
</gene>
<reference evidence="2" key="1">
    <citation type="journal article" date="2019" name="Int. J. Syst. Evol. Microbiol.">
        <title>The Global Catalogue of Microorganisms (GCM) 10K type strain sequencing project: providing services to taxonomists for standard genome sequencing and annotation.</title>
        <authorList>
            <consortium name="The Broad Institute Genomics Platform"/>
            <consortium name="The Broad Institute Genome Sequencing Center for Infectious Disease"/>
            <person name="Wu L."/>
            <person name="Ma J."/>
        </authorList>
    </citation>
    <scope>NUCLEOTIDE SEQUENCE [LARGE SCALE GENOMIC DNA]</scope>
    <source>
        <strain evidence="2">JCM 17759</strain>
    </source>
</reference>
<dbReference type="Proteomes" id="UP001500840">
    <property type="component" value="Unassembled WGS sequence"/>
</dbReference>
<evidence type="ECO:0000313" key="1">
    <source>
        <dbReference type="EMBL" id="GAA4454187.1"/>
    </source>
</evidence>
<evidence type="ECO:0000313" key="2">
    <source>
        <dbReference type="Proteomes" id="UP001500840"/>
    </source>
</evidence>
<protein>
    <submittedName>
        <fullName evidence="1">Uncharacterized protein</fullName>
    </submittedName>
</protein>
<comment type="caution">
    <text evidence="1">The sequence shown here is derived from an EMBL/GenBank/DDBJ whole genome shotgun (WGS) entry which is preliminary data.</text>
</comment>
<sequence>MGSRDCVTLQTTDLKLRIALTNWFGISSATVTPATCVFAKVGTQGIAPLADYHTIKGRRFTVSRVETLP</sequence>
<keyword evidence="2" id="KW-1185">Reference proteome</keyword>
<organism evidence="1 2">
    <name type="scientific">Novipirellula rosea</name>
    <dbReference type="NCBI Taxonomy" id="1031540"/>
    <lineage>
        <taxon>Bacteria</taxon>
        <taxon>Pseudomonadati</taxon>
        <taxon>Planctomycetota</taxon>
        <taxon>Planctomycetia</taxon>
        <taxon>Pirellulales</taxon>
        <taxon>Pirellulaceae</taxon>
        <taxon>Novipirellula</taxon>
    </lineage>
</organism>
<accession>A0ABP8MTK3</accession>